<dbReference type="Proteomes" id="UP000248066">
    <property type="component" value="Unassembled WGS sequence"/>
</dbReference>
<dbReference type="OrthoDB" id="2940341at2"/>
<gene>
    <name evidence="2" type="ORF">CR205_08565</name>
</gene>
<dbReference type="AlphaFoldDB" id="A0A2W0HBQ7"/>
<name>A0A2W0HBQ7_9BACI</name>
<evidence type="ECO:0000256" key="1">
    <source>
        <dbReference type="SAM" id="Phobius"/>
    </source>
</evidence>
<sequence>MRNKLVIFLPLTVMIGLFVFGYLSVIQTEEVNNEQLDSHTELTIDLKGDEGTVSASWNWDAMPSDGIAGDDYIEIVLFDENEKVLPDAGTEGILELGQRDDVIYTVEETVQTEDGLMMVFPNRTEDNVTYGNRGSLVISFDPGAEVHGAEVRYAHTWVEHEAFTGEGLTEDRIDFTPDIPHWVLRRSTISPDGE</sequence>
<dbReference type="RefSeq" id="WP_110518664.1">
    <property type="nucleotide sequence ID" value="NZ_PDOF01000001.1"/>
</dbReference>
<keyword evidence="1" id="KW-0472">Membrane</keyword>
<keyword evidence="3" id="KW-1185">Reference proteome</keyword>
<organism evidence="2 3">
    <name type="scientific">Alteribacter lacisalsi</name>
    <dbReference type="NCBI Taxonomy" id="2045244"/>
    <lineage>
        <taxon>Bacteria</taxon>
        <taxon>Bacillati</taxon>
        <taxon>Bacillota</taxon>
        <taxon>Bacilli</taxon>
        <taxon>Bacillales</taxon>
        <taxon>Bacillaceae</taxon>
        <taxon>Alteribacter</taxon>
    </lineage>
</organism>
<comment type="caution">
    <text evidence="2">The sequence shown here is derived from an EMBL/GenBank/DDBJ whole genome shotgun (WGS) entry which is preliminary data.</text>
</comment>
<feature type="transmembrane region" description="Helical" evidence="1">
    <location>
        <begin position="7"/>
        <end position="25"/>
    </location>
</feature>
<keyword evidence="1" id="KW-1133">Transmembrane helix</keyword>
<reference evidence="2 3" key="1">
    <citation type="submission" date="2017-10" db="EMBL/GenBank/DDBJ databases">
        <title>Bacillus sp. nov., a halophilic bacterium isolated from a Yangshapao Lake.</title>
        <authorList>
            <person name="Wang H."/>
        </authorList>
    </citation>
    <scope>NUCLEOTIDE SEQUENCE [LARGE SCALE GENOMIC DNA]</scope>
    <source>
        <strain evidence="2 3">YSP-3</strain>
    </source>
</reference>
<keyword evidence="1" id="KW-0812">Transmembrane</keyword>
<evidence type="ECO:0000313" key="2">
    <source>
        <dbReference type="EMBL" id="PYZ98617.1"/>
    </source>
</evidence>
<evidence type="ECO:0000313" key="3">
    <source>
        <dbReference type="Proteomes" id="UP000248066"/>
    </source>
</evidence>
<proteinExistence type="predicted"/>
<accession>A0A2W0HBQ7</accession>
<dbReference type="EMBL" id="PDOF01000001">
    <property type="protein sequence ID" value="PYZ98617.1"/>
    <property type="molecule type" value="Genomic_DNA"/>
</dbReference>
<protein>
    <submittedName>
        <fullName evidence="2">Uncharacterized protein</fullName>
    </submittedName>
</protein>